<evidence type="ECO:0000313" key="2">
    <source>
        <dbReference type="Proteomes" id="UP001565200"/>
    </source>
</evidence>
<reference evidence="1 2" key="1">
    <citation type="submission" date="2024-03" db="EMBL/GenBank/DDBJ databases">
        <title>Mouse gut bacterial collection (mGBC) of GemPharmatech.</title>
        <authorList>
            <person name="He Y."/>
            <person name="Dong L."/>
            <person name="Wu D."/>
            <person name="Gao X."/>
            <person name="Lin Z."/>
        </authorList>
    </citation>
    <scope>NUCLEOTIDE SEQUENCE [LARGE SCALE GENOMIC DNA]</scope>
    <source>
        <strain evidence="1 2">54-13</strain>
    </source>
</reference>
<accession>A0ABV4CV04</accession>
<proteinExistence type="predicted"/>
<dbReference type="Proteomes" id="UP001565200">
    <property type="component" value="Unassembled WGS sequence"/>
</dbReference>
<name>A0ABV4CV04_9BACT</name>
<keyword evidence="2" id="KW-1185">Reference proteome</keyword>
<evidence type="ECO:0000313" key="1">
    <source>
        <dbReference type="EMBL" id="MEY8245218.1"/>
    </source>
</evidence>
<organism evidence="1 2">
    <name type="scientific">Heminiphilus faecis</name>
    <dbReference type="NCBI Taxonomy" id="2601703"/>
    <lineage>
        <taxon>Bacteria</taxon>
        <taxon>Pseudomonadati</taxon>
        <taxon>Bacteroidota</taxon>
        <taxon>Bacteroidia</taxon>
        <taxon>Bacteroidales</taxon>
        <taxon>Muribaculaceae</taxon>
        <taxon>Heminiphilus</taxon>
    </lineage>
</organism>
<dbReference type="Pfam" id="PF14123">
    <property type="entry name" value="DUF4290"/>
    <property type="match status" value="1"/>
</dbReference>
<dbReference type="InterPro" id="IPR025632">
    <property type="entry name" value="DUF4290"/>
</dbReference>
<dbReference type="EMBL" id="JBCLPP010000014">
    <property type="protein sequence ID" value="MEY8245218.1"/>
    <property type="molecule type" value="Genomic_DNA"/>
</dbReference>
<sequence length="196" mass="22680">MLTYNTQLKKLVLPEYGRNIQQMVDYCVTIPDKEERTVCAYSIINSMGNLFPQLRDVDDFKHKLWDHLAIMSDFKLDIDYPCEIIKPESLESRPEPLSYRPSNMRLRHYGKYIELMIAKAATMENGEERDVLVSLIANHMKKMMLAVNPDGVDDARILNDLAVYSHGAIRLDPAEYHLYEFKTVPAPATSKKKKKK</sequence>
<protein>
    <submittedName>
        <fullName evidence="1">DUF4290 domain-containing protein</fullName>
    </submittedName>
</protein>
<comment type="caution">
    <text evidence="1">The sequence shown here is derived from an EMBL/GenBank/DDBJ whole genome shotgun (WGS) entry which is preliminary data.</text>
</comment>
<gene>
    <name evidence="1" type="ORF">AAK873_06255</name>
</gene>
<dbReference type="RefSeq" id="WP_121699548.1">
    <property type="nucleotide sequence ID" value="NZ_JBCLPP010000014.1"/>
</dbReference>